<dbReference type="Proteomes" id="UP000006002">
    <property type="component" value="Unassembled WGS sequence"/>
</dbReference>
<gene>
    <name evidence="1" type="ORF">RUMOBE_01868</name>
</gene>
<name>A5ZS90_9FIRM</name>
<comment type="caution">
    <text evidence="1">The sequence shown here is derived from an EMBL/GenBank/DDBJ whole genome shotgun (WGS) entry which is preliminary data.</text>
</comment>
<organism evidence="1 2">
    <name type="scientific">Blautia obeum ATCC 29174</name>
    <dbReference type="NCBI Taxonomy" id="411459"/>
    <lineage>
        <taxon>Bacteria</taxon>
        <taxon>Bacillati</taxon>
        <taxon>Bacillota</taxon>
        <taxon>Clostridia</taxon>
        <taxon>Lachnospirales</taxon>
        <taxon>Lachnospiraceae</taxon>
        <taxon>Blautia</taxon>
    </lineage>
</organism>
<protein>
    <submittedName>
        <fullName evidence="1">Uncharacterized protein</fullName>
    </submittedName>
</protein>
<dbReference type="HOGENOM" id="CLU_3077316_0_0_9"/>
<reference evidence="1 2" key="2">
    <citation type="submission" date="2007-04" db="EMBL/GenBank/DDBJ databases">
        <title>Draft genome sequence of Ruminococcus obeum (ATCC 29174).</title>
        <authorList>
            <person name="Sudarsanam P."/>
            <person name="Ley R."/>
            <person name="Guruge J."/>
            <person name="Turnbaugh P.J."/>
            <person name="Mahowald M."/>
            <person name="Liep D."/>
            <person name="Gordon J."/>
        </authorList>
    </citation>
    <scope>NUCLEOTIDE SEQUENCE [LARGE SCALE GENOMIC DNA]</scope>
    <source>
        <strain evidence="1 2">ATCC 29174</strain>
    </source>
</reference>
<evidence type="ECO:0000313" key="2">
    <source>
        <dbReference type="Proteomes" id="UP000006002"/>
    </source>
</evidence>
<proteinExistence type="predicted"/>
<evidence type="ECO:0000313" key="1">
    <source>
        <dbReference type="EMBL" id="EDM87687.1"/>
    </source>
</evidence>
<reference evidence="1 2" key="1">
    <citation type="submission" date="2007-03" db="EMBL/GenBank/DDBJ databases">
        <authorList>
            <person name="Fulton L."/>
            <person name="Clifton S."/>
            <person name="Fulton B."/>
            <person name="Xu J."/>
            <person name="Minx P."/>
            <person name="Pepin K.H."/>
            <person name="Johnson M."/>
            <person name="Thiruvilangam P."/>
            <person name="Bhonagiri V."/>
            <person name="Nash W.E."/>
            <person name="Mardis E.R."/>
            <person name="Wilson R.K."/>
        </authorList>
    </citation>
    <scope>NUCLEOTIDE SEQUENCE [LARGE SCALE GENOMIC DNA]</scope>
    <source>
        <strain evidence="1 2">ATCC 29174</strain>
    </source>
</reference>
<dbReference type="EMBL" id="AAVO02000006">
    <property type="protein sequence ID" value="EDM87687.1"/>
    <property type="molecule type" value="Genomic_DNA"/>
</dbReference>
<dbReference type="RefSeq" id="WP_005423077.1">
    <property type="nucleotide sequence ID" value="NZ_DS264303.1"/>
</dbReference>
<sequence>MRYRKDMIKRIIPKERGIRMNIVFSSDKKEYNTIKKGTEILLAENDGFNQNI</sequence>
<dbReference type="AlphaFoldDB" id="A5ZS90"/>
<accession>A5ZS90</accession>